<feature type="domain" description="Fe2OG dioxygenase" evidence="7">
    <location>
        <begin position="164"/>
        <end position="273"/>
    </location>
</feature>
<dbReference type="GO" id="GO:0004656">
    <property type="term" value="F:procollagen-proline 4-dioxygenase activity"/>
    <property type="evidence" value="ECO:0007669"/>
    <property type="project" value="TreeGrafter"/>
</dbReference>
<dbReference type="Gene3D" id="2.60.120.620">
    <property type="entry name" value="q2cbj1_9rhob like domain"/>
    <property type="match status" value="1"/>
</dbReference>
<keyword evidence="4" id="KW-0223">Dioxygenase</keyword>
<dbReference type="Pfam" id="PF13640">
    <property type="entry name" value="2OG-FeII_Oxy_3"/>
    <property type="match status" value="1"/>
</dbReference>
<proteinExistence type="predicted"/>
<accession>A0A239HCT6</accession>
<keyword evidence="5" id="KW-0560">Oxidoreductase</keyword>
<dbReference type="GO" id="GO:0005506">
    <property type="term" value="F:iron ion binding"/>
    <property type="evidence" value="ECO:0007669"/>
    <property type="project" value="InterPro"/>
</dbReference>
<organism evidence="8 9">
    <name type="scientific">Noviherbaspirillum humi</name>
    <dbReference type="NCBI Taxonomy" id="1688639"/>
    <lineage>
        <taxon>Bacteria</taxon>
        <taxon>Pseudomonadati</taxon>
        <taxon>Pseudomonadota</taxon>
        <taxon>Betaproteobacteria</taxon>
        <taxon>Burkholderiales</taxon>
        <taxon>Oxalobacteraceae</taxon>
        <taxon>Noviherbaspirillum</taxon>
    </lineage>
</organism>
<dbReference type="SMART" id="SM00702">
    <property type="entry name" value="P4Hc"/>
    <property type="match status" value="1"/>
</dbReference>
<keyword evidence="9" id="KW-1185">Reference proteome</keyword>
<evidence type="ECO:0000256" key="6">
    <source>
        <dbReference type="ARBA" id="ARBA00023004"/>
    </source>
</evidence>
<name>A0A239HCT6_9BURK</name>
<dbReference type="GO" id="GO:0031418">
    <property type="term" value="F:L-ascorbic acid binding"/>
    <property type="evidence" value="ECO:0007669"/>
    <property type="project" value="UniProtKB-KW"/>
</dbReference>
<dbReference type="PANTHER" id="PTHR10869:SF246">
    <property type="entry name" value="TRANSMEMBRANE PROLYL 4-HYDROXYLASE"/>
    <property type="match status" value="1"/>
</dbReference>
<evidence type="ECO:0000256" key="5">
    <source>
        <dbReference type="ARBA" id="ARBA00023002"/>
    </source>
</evidence>
<protein>
    <submittedName>
        <fullName evidence="8">Prolyl 4-hydroxylase</fullName>
    </submittedName>
</protein>
<evidence type="ECO:0000256" key="1">
    <source>
        <dbReference type="ARBA" id="ARBA00001961"/>
    </source>
</evidence>
<evidence type="ECO:0000313" key="9">
    <source>
        <dbReference type="Proteomes" id="UP000198284"/>
    </source>
</evidence>
<dbReference type="InterPro" id="IPR045054">
    <property type="entry name" value="P4HA-like"/>
</dbReference>
<keyword evidence="2" id="KW-0479">Metal-binding</keyword>
<dbReference type="InterPro" id="IPR005123">
    <property type="entry name" value="Oxoglu/Fe-dep_dioxygenase_dom"/>
</dbReference>
<dbReference type="AlphaFoldDB" id="A0A239HCT6"/>
<gene>
    <name evidence="8" type="ORF">SAMN06265795_106188</name>
</gene>
<reference evidence="8 9" key="1">
    <citation type="submission" date="2017-06" db="EMBL/GenBank/DDBJ databases">
        <authorList>
            <person name="Kim H.J."/>
            <person name="Triplett B.A."/>
        </authorList>
    </citation>
    <scope>NUCLEOTIDE SEQUENCE [LARGE SCALE GENOMIC DNA]</scope>
    <source>
        <strain evidence="8 9">U15</strain>
    </source>
</reference>
<evidence type="ECO:0000256" key="2">
    <source>
        <dbReference type="ARBA" id="ARBA00022723"/>
    </source>
</evidence>
<dbReference type="RefSeq" id="WP_089399554.1">
    <property type="nucleotide sequence ID" value="NZ_FZOT01000006.1"/>
</dbReference>
<dbReference type="OrthoDB" id="269774at2"/>
<comment type="cofactor">
    <cofactor evidence="1">
        <name>L-ascorbate</name>
        <dbReference type="ChEBI" id="CHEBI:38290"/>
    </cofactor>
</comment>
<sequence>MIQSAIHTLPVEWQAWIQENLARGCTPDSMAMVMVRDGKFDPALAEAAIREAGGVQRVTKPRPDIDTSSNTIQTPDRMVHVLLSLAAPRIVLLGNVLSDEECDQLCDYVSGKLSRSTVVTDDGAQVQAHAGRTSRGAMLMRGETDLIARVDARLAALAKWPVENGEGLQVQWYDIGNEYRAHFDWFDPTQAGPRKHMEHGGQRVGTFVLYLNDVPQGGGTGFPGLGLEVQPRKGNAVFFANTDMFGTPDRNTLHSGMPVVSGVKVIANKWLRERPY</sequence>
<dbReference type="EMBL" id="FZOT01000006">
    <property type="protein sequence ID" value="SNS78975.1"/>
    <property type="molecule type" value="Genomic_DNA"/>
</dbReference>
<dbReference type="InterPro" id="IPR006620">
    <property type="entry name" value="Pro_4_hyd_alph"/>
</dbReference>
<evidence type="ECO:0000256" key="3">
    <source>
        <dbReference type="ARBA" id="ARBA00022896"/>
    </source>
</evidence>
<keyword evidence="6" id="KW-0408">Iron</keyword>
<dbReference type="PANTHER" id="PTHR10869">
    <property type="entry name" value="PROLYL 4-HYDROXYLASE ALPHA SUBUNIT"/>
    <property type="match status" value="1"/>
</dbReference>
<dbReference type="Proteomes" id="UP000198284">
    <property type="component" value="Unassembled WGS sequence"/>
</dbReference>
<dbReference type="InterPro" id="IPR044862">
    <property type="entry name" value="Pro_4_hyd_alph_FE2OG_OXY"/>
</dbReference>
<evidence type="ECO:0000313" key="8">
    <source>
        <dbReference type="EMBL" id="SNS78975.1"/>
    </source>
</evidence>
<evidence type="ECO:0000256" key="4">
    <source>
        <dbReference type="ARBA" id="ARBA00022964"/>
    </source>
</evidence>
<keyword evidence="3" id="KW-0847">Vitamin C</keyword>
<dbReference type="PROSITE" id="PS51471">
    <property type="entry name" value="FE2OG_OXY"/>
    <property type="match status" value="1"/>
</dbReference>
<evidence type="ECO:0000259" key="7">
    <source>
        <dbReference type="PROSITE" id="PS51471"/>
    </source>
</evidence>